<keyword evidence="18 29" id="KW-0560">Oxidoreductase</keyword>
<evidence type="ECO:0000256" key="25">
    <source>
        <dbReference type="ARBA" id="ARBA00048561"/>
    </source>
</evidence>
<comment type="caution">
    <text evidence="29">The sequence shown here is derived from an EMBL/GenBank/DDBJ whole genome shotgun (WGS) entry which is preliminary data.</text>
</comment>
<dbReference type="FunFam" id="3.40.50.720:FF:000083">
    <property type="entry name" value="Bifunctional aspartokinase/homoserine dehydrogenase"/>
    <property type="match status" value="1"/>
</dbReference>
<dbReference type="GO" id="GO:0009088">
    <property type="term" value="P:threonine biosynthetic process"/>
    <property type="evidence" value="ECO:0007669"/>
    <property type="project" value="UniProtKB-KW"/>
</dbReference>
<evidence type="ECO:0000256" key="21">
    <source>
        <dbReference type="ARBA" id="ARBA00023154"/>
    </source>
</evidence>
<dbReference type="InterPro" id="IPR042199">
    <property type="entry name" value="AsparK_Bifunc_asparK/hSer_DH"/>
</dbReference>
<evidence type="ECO:0000256" key="12">
    <source>
        <dbReference type="ARBA" id="ARBA00022697"/>
    </source>
</evidence>
<dbReference type="Gene3D" id="3.30.70.260">
    <property type="match status" value="1"/>
</dbReference>
<dbReference type="EC" id="2.7.2.4" evidence="29"/>
<dbReference type="GO" id="GO:0009086">
    <property type="term" value="P:methionine biosynthetic process"/>
    <property type="evidence" value="ECO:0007669"/>
    <property type="project" value="UniProtKB-KW"/>
</dbReference>
<dbReference type="NCBIfam" id="TIGR00657">
    <property type="entry name" value="asp_kinases"/>
    <property type="match status" value="1"/>
</dbReference>
<sequence length="817" mass="89935">MQVLKFGGTSVASAKNITLVKSVIFEKSSSDQIIAVVSALGGITTQLVNCSAMAAAGNAEYLKELAQVEQKHIKTVQELIPLKKQSKTMGKVKVLLNELEDICRGVYLIHELTTKTSDKILSFGERLSSTIIADFFNDMDHSTFLADPRDFMVTDSNYSHAEVDFEKTNPRIVSYFKDVKEKLIVCPGFIAASVEGEITTLGRGGSDYTASILAAALNSPELEIWTDVSGMMTADPRLVSSAYAIREISYEEAMELSHFGAKVIYPPTIQPVLKKNIPIHIKNTFKKDEAGTVIKQASATNGSLIKGLSSIQNIALFNLSGSGMVGIPNFSHRLFRALSAAKVNVVMITQASSEHTICVGIDAGDVKKSQLAIENEFTYELAMHKIDPIQIEKDLAIIALVGSNMKEKVGVSGTMFSVLGQNGINIKAIAQGSSEKNISVVIYEREVKKALNSLHESFFLSEKRRINLFMIGVGNVGAALIEQLKKQKQYLSQQHHIDLRVVAMANSKKMLFQEGGINLKNWKENLTENGEAMNVEDFLQQMETLNLRNSIFIDNTANADIASLYKKVLQKSISVVTPNKIACTNSYQEYLDLKRTALQYKAKFLFETNVGAGLPVINTLNDLIKSGDEVLKIEAVLSGSLNFIFNNFGPDVKFVDIVRQAQVEGYTEPDPRIDLSGVDVKRKILILIRESGLDMETDNITAQAFIPEDCMNAPSIDQFFDKLGEHEEVFQQLVKKAEKEGKKIKYVASFGKGKAETGLRFVEESHPFYNLEGKDNIVLFTTKRYPEQPLVIKGAGAGAEVTASGIFADIMRIANAN</sequence>
<evidence type="ECO:0000256" key="23">
    <source>
        <dbReference type="ARBA" id="ARBA00023268"/>
    </source>
</evidence>
<keyword evidence="21" id="KW-0457">Lysine biosynthesis</keyword>
<keyword evidence="20" id="KW-0915">Sodium</keyword>
<comment type="pathway">
    <text evidence="3">Amino-acid biosynthesis; L-methionine biosynthesis via de novo pathway; L-homoserine from L-aspartate: step 1/3.</text>
</comment>
<dbReference type="PROSITE" id="PS00324">
    <property type="entry name" value="ASPARTOKINASE"/>
    <property type="match status" value="1"/>
</dbReference>
<comment type="catalytic activity">
    <reaction evidence="25">
        <text>L-aspartate + ATP = 4-phospho-L-aspartate + ADP</text>
        <dbReference type="Rhea" id="RHEA:23776"/>
        <dbReference type="ChEBI" id="CHEBI:29991"/>
        <dbReference type="ChEBI" id="CHEBI:30616"/>
        <dbReference type="ChEBI" id="CHEBI:57535"/>
        <dbReference type="ChEBI" id="CHEBI:456216"/>
        <dbReference type="EC" id="2.7.2.4"/>
    </reaction>
    <physiologicalReaction direction="left-to-right" evidence="25">
        <dbReference type="Rhea" id="RHEA:23777"/>
    </physiologicalReaction>
</comment>
<organism evidence="29 30">
    <name type="scientific">Fulvivirga marina</name>
    <dbReference type="NCBI Taxonomy" id="2494733"/>
    <lineage>
        <taxon>Bacteria</taxon>
        <taxon>Pseudomonadati</taxon>
        <taxon>Bacteroidota</taxon>
        <taxon>Cytophagia</taxon>
        <taxon>Cytophagales</taxon>
        <taxon>Fulvivirgaceae</taxon>
        <taxon>Fulvivirga</taxon>
    </lineage>
</organism>
<dbReference type="PROSITE" id="PS01042">
    <property type="entry name" value="HOMOSER_DHGENASE"/>
    <property type="match status" value="1"/>
</dbReference>
<keyword evidence="12" id="KW-0791">Threonine biosynthesis</keyword>
<evidence type="ECO:0000256" key="15">
    <source>
        <dbReference type="ARBA" id="ARBA00022777"/>
    </source>
</evidence>
<dbReference type="Pfam" id="PF22468">
    <property type="entry name" value="ACT_9"/>
    <property type="match status" value="2"/>
</dbReference>
<dbReference type="InterPro" id="IPR045865">
    <property type="entry name" value="ACT-like_dom_sf"/>
</dbReference>
<dbReference type="InterPro" id="IPR036393">
    <property type="entry name" value="AceGlu_kinase-like_sf"/>
</dbReference>
<dbReference type="InterPro" id="IPR005106">
    <property type="entry name" value="Asp/hSer_DH_NAD-bd"/>
</dbReference>
<evidence type="ECO:0000313" key="29">
    <source>
        <dbReference type="EMBL" id="MBL6449806.1"/>
    </source>
</evidence>
<gene>
    <name evidence="29" type="primary">thrA</name>
    <name evidence="29" type="ORF">JMN32_26075</name>
</gene>
<dbReference type="GO" id="GO:0004072">
    <property type="term" value="F:aspartate kinase activity"/>
    <property type="evidence" value="ECO:0007669"/>
    <property type="project" value="UniProtKB-EC"/>
</dbReference>
<keyword evidence="13" id="KW-0479">Metal-binding</keyword>
<dbReference type="Gene3D" id="3.30.2130.10">
    <property type="entry name" value="VC0802-like"/>
    <property type="match status" value="1"/>
</dbReference>
<evidence type="ECO:0000256" key="14">
    <source>
        <dbReference type="ARBA" id="ARBA00022741"/>
    </source>
</evidence>
<keyword evidence="19" id="KW-0520">NAD</keyword>
<dbReference type="SUPFAM" id="SSF55347">
    <property type="entry name" value="Glyceraldehyde-3-phosphate dehydrogenase-like, C-terminal domain"/>
    <property type="match status" value="1"/>
</dbReference>
<evidence type="ECO:0000256" key="1">
    <source>
        <dbReference type="ARBA" id="ARBA00001920"/>
    </source>
</evidence>
<comment type="pathway">
    <text evidence="6">Amino-acid biosynthesis; L-threonine biosynthesis; L-threonine from L-aspartate: step 1/5.</text>
</comment>
<dbReference type="InterPro" id="IPR002912">
    <property type="entry name" value="ACT_dom"/>
</dbReference>
<dbReference type="Gene3D" id="3.40.1160.10">
    <property type="entry name" value="Acetylglutamate kinase-like"/>
    <property type="match status" value="1"/>
</dbReference>
<feature type="domain" description="ACT" evidence="28">
    <location>
        <begin position="400"/>
        <end position="478"/>
    </location>
</feature>
<keyword evidence="14" id="KW-0547">Nucleotide-binding</keyword>
<dbReference type="RefSeq" id="WP_202859347.1">
    <property type="nucleotide sequence ID" value="NZ_JAEUGD010000067.1"/>
</dbReference>
<evidence type="ECO:0000256" key="8">
    <source>
        <dbReference type="ARBA" id="ARBA00010046"/>
    </source>
</evidence>
<dbReference type="FunFam" id="3.30.2130.10:FF:000001">
    <property type="entry name" value="Bifunctional aspartokinase/homoserine dehydrogenase"/>
    <property type="match status" value="1"/>
</dbReference>
<evidence type="ECO:0000256" key="9">
    <source>
        <dbReference type="ARBA" id="ARBA00011881"/>
    </source>
</evidence>
<dbReference type="GO" id="GO:0004412">
    <property type="term" value="F:homoserine dehydrogenase activity"/>
    <property type="evidence" value="ECO:0007669"/>
    <property type="project" value="UniProtKB-EC"/>
</dbReference>
<comment type="pathway">
    <text evidence="4">Amino-acid biosynthesis; L-threonine biosynthesis; L-threonine from L-aspartate: step 3/5.</text>
</comment>
<dbReference type="Proteomes" id="UP000614216">
    <property type="component" value="Unassembled WGS sequence"/>
</dbReference>
<evidence type="ECO:0000256" key="19">
    <source>
        <dbReference type="ARBA" id="ARBA00023027"/>
    </source>
</evidence>
<dbReference type="PIRSF" id="PIRSF000727">
    <property type="entry name" value="ThrA"/>
    <property type="match status" value="1"/>
</dbReference>
<dbReference type="InterPro" id="IPR054352">
    <property type="entry name" value="ACT_Aspartokinase"/>
</dbReference>
<keyword evidence="10" id="KW-0028">Amino-acid biosynthesis</keyword>
<comment type="similarity">
    <text evidence="7">In the C-terminal section; belongs to the homoserine dehydrogenase family.</text>
</comment>
<dbReference type="PANTHER" id="PTHR43070:SF5">
    <property type="entry name" value="HOMOSERINE DEHYDROGENASE"/>
    <property type="match status" value="1"/>
</dbReference>
<dbReference type="PROSITE" id="PS51671">
    <property type="entry name" value="ACT"/>
    <property type="match status" value="1"/>
</dbReference>
<comment type="similarity">
    <text evidence="8">In the N-terminal section; belongs to the aspartokinase family.</text>
</comment>
<dbReference type="CDD" id="cd04243">
    <property type="entry name" value="AAK_AK-HSDH-like"/>
    <property type="match status" value="1"/>
</dbReference>
<dbReference type="InterPro" id="IPR001341">
    <property type="entry name" value="Asp_kinase"/>
</dbReference>
<dbReference type="Pfam" id="PF00742">
    <property type="entry name" value="Homoserine_dh"/>
    <property type="match status" value="1"/>
</dbReference>
<evidence type="ECO:0000256" key="13">
    <source>
        <dbReference type="ARBA" id="ARBA00022723"/>
    </source>
</evidence>
<evidence type="ECO:0000256" key="17">
    <source>
        <dbReference type="ARBA" id="ARBA00022857"/>
    </source>
</evidence>
<dbReference type="EC" id="1.1.1.3" evidence="29"/>
<dbReference type="GO" id="GO:0005524">
    <property type="term" value="F:ATP binding"/>
    <property type="evidence" value="ECO:0007669"/>
    <property type="project" value="UniProtKB-KW"/>
</dbReference>
<evidence type="ECO:0000256" key="24">
    <source>
        <dbReference type="ARBA" id="ARBA00044938"/>
    </source>
</evidence>
<keyword evidence="11 29" id="KW-0808">Transferase</keyword>
<comment type="catalytic activity">
    <reaction evidence="26">
        <text>L-homoserine + NADP(+) = L-aspartate 4-semialdehyde + NADPH + H(+)</text>
        <dbReference type="Rhea" id="RHEA:15761"/>
        <dbReference type="ChEBI" id="CHEBI:15378"/>
        <dbReference type="ChEBI" id="CHEBI:57476"/>
        <dbReference type="ChEBI" id="CHEBI:57783"/>
        <dbReference type="ChEBI" id="CHEBI:58349"/>
        <dbReference type="ChEBI" id="CHEBI:537519"/>
        <dbReference type="EC" id="1.1.1.3"/>
    </reaction>
    <physiologicalReaction direction="right-to-left" evidence="26">
        <dbReference type="Rhea" id="RHEA:15763"/>
    </physiologicalReaction>
</comment>
<dbReference type="InterPro" id="IPR036291">
    <property type="entry name" value="NAD(P)-bd_dom_sf"/>
</dbReference>
<comment type="function">
    <text evidence="24">Bifunctional aspartate kinase and homoserine dehydrogenase that catalyzes the first and the third steps toward the synthesis of lysine, methionine and threonine from aspartate.</text>
</comment>
<dbReference type="PANTHER" id="PTHR43070">
    <property type="match status" value="1"/>
</dbReference>
<evidence type="ECO:0000256" key="11">
    <source>
        <dbReference type="ARBA" id="ARBA00022679"/>
    </source>
</evidence>
<keyword evidence="23" id="KW-0511">Multifunctional enzyme</keyword>
<keyword evidence="17" id="KW-0521">NADP</keyword>
<reference evidence="29" key="1">
    <citation type="submission" date="2021-01" db="EMBL/GenBank/DDBJ databases">
        <title>Fulvivirga kasyanovii gen. nov., sp nov., a novel member of the phylum Bacteroidetes isolated from seawater in a mussel farm.</title>
        <authorList>
            <person name="Zhao L.-H."/>
            <person name="Wang Z.-J."/>
        </authorList>
    </citation>
    <scope>NUCLEOTIDE SEQUENCE</scope>
    <source>
        <strain evidence="29">29W222</strain>
    </source>
</reference>
<evidence type="ECO:0000256" key="2">
    <source>
        <dbReference type="ARBA" id="ARBA00004766"/>
    </source>
</evidence>
<dbReference type="GO" id="GO:0009090">
    <property type="term" value="P:homoserine biosynthetic process"/>
    <property type="evidence" value="ECO:0007669"/>
    <property type="project" value="UniProtKB-ARBA"/>
</dbReference>
<dbReference type="InterPro" id="IPR019811">
    <property type="entry name" value="HDH_CS"/>
</dbReference>
<dbReference type="FunFam" id="3.30.360.10:FF:000006">
    <property type="entry name" value="Bifunctional aspartokinase/homoserine dehydrogenase"/>
    <property type="match status" value="1"/>
</dbReference>
<dbReference type="NCBIfam" id="NF006959">
    <property type="entry name" value="PRK09436.1"/>
    <property type="match status" value="1"/>
</dbReference>
<protein>
    <submittedName>
        <fullName evidence="29">Bifunctional aspartate kinase/homoserine dehydrogenase I</fullName>
        <ecNumber evidence="29">1.1.1.3</ecNumber>
        <ecNumber evidence="29">2.7.2.4</ecNumber>
    </submittedName>
</protein>
<dbReference type="Pfam" id="PF03447">
    <property type="entry name" value="NAD_binding_3"/>
    <property type="match status" value="1"/>
</dbReference>
<dbReference type="SUPFAM" id="SSF53633">
    <property type="entry name" value="Carbamate kinase-like"/>
    <property type="match status" value="1"/>
</dbReference>
<evidence type="ECO:0000256" key="27">
    <source>
        <dbReference type="ARBA" id="ARBA00049031"/>
    </source>
</evidence>
<keyword evidence="15 29" id="KW-0418">Kinase</keyword>
<dbReference type="GO" id="GO:0046872">
    <property type="term" value="F:metal ion binding"/>
    <property type="evidence" value="ECO:0007669"/>
    <property type="project" value="UniProtKB-KW"/>
</dbReference>
<evidence type="ECO:0000256" key="3">
    <source>
        <dbReference type="ARBA" id="ARBA00004986"/>
    </source>
</evidence>
<dbReference type="SUPFAM" id="SSF55021">
    <property type="entry name" value="ACT-like"/>
    <property type="match status" value="2"/>
</dbReference>
<dbReference type="Gene3D" id="1.20.120.1320">
    <property type="entry name" value="Aspartokinase, catalytic domain"/>
    <property type="match status" value="1"/>
</dbReference>
<dbReference type="GO" id="GO:0050661">
    <property type="term" value="F:NADP binding"/>
    <property type="evidence" value="ECO:0007669"/>
    <property type="project" value="InterPro"/>
</dbReference>
<dbReference type="InterPro" id="IPR018042">
    <property type="entry name" value="Aspartate_kinase_CS"/>
</dbReference>
<dbReference type="GO" id="GO:0009089">
    <property type="term" value="P:lysine biosynthetic process via diaminopimelate"/>
    <property type="evidence" value="ECO:0007669"/>
    <property type="project" value="UniProtKB-ARBA"/>
</dbReference>
<comment type="catalytic activity">
    <reaction evidence="27">
        <text>L-homoserine + NAD(+) = L-aspartate 4-semialdehyde + NADH + H(+)</text>
        <dbReference type="Rhea" id="RHEA:15757"/>
        <dbReference type="ChEBI" id="CHEBI:15378"/>
        <dbReference type="ChEBI" id="CHEBI:57476"/>
        <dbReference type="ChEBI" id="CHEBI:57540"/>
        <dbReference type="ChEBI" id="CHEBI:57945"/>
        <dbReference type="ChEBI" id="CHEBI:537519"/>
        <dbReference type="EC" id="1.1.1.3"/>
    </reaction>
    <physiologicalReaction direction="right-to-left" evidence="27">
        <dbReference type="Rhea" id="RHEA:15759"/>
    </physiologicalReaction>
</comment>
<evidence type="ECO:0000256" key="18">
    <source>
        <dbReference type="ARBA" id="ARBA00023002"/>
    </source>
</evidence>
<evidence type="ECO:0000256" key="20">
    <source>
        <dbReference type="ARBA" id="ARBA00023053"/>
    </source>
</evidence>
<dbReference type="InterPro" id="IPR001048">
    <property type="entry name" value="Asp/Glu/Uridylate_kinase"/>
</dbReference>
<dbReference type="Pfam" id="PF00696">
    <property type="entry name" value="AA_kinase"/>
    <property type="match status" value="1"/>
</dbReference>
<dbReference type="InterPro" id="IPR001342">
    <property type="entry name" value="HDH_cat"/>
</dbReference>
<dbReference type="CDD" id="cd04921">
    <property type="entry name" value="ACT_AKi-HSDH-ThrA-like_1"/>
    <property type="match status" value="1"/>
</dbReference>
<dbReference type="SUPFAM" id="SSF51735">
    <property type="entry name" value="NAD(P)-binding Rossmann-fold domains"/>
    <property type="match status" value="1"/>
</dbReference>
<evidence type="ECO:0000256" key="5">
    <source>
        <dbReference type="ARBA" id="ARBA00005062"/>
    </source>
</evidence>
<dbReference type="Gene3D" id="3.40.50.720">
    <property type="entry name" value="NAD(P)-binding Rossmann-like Domain"/>
    <property type="match status" value="1"/>
</dbReference>
<dbReference type="Gene3D" id="3.30.360.10">
    <property type="entry name" value="Dihydrodipicolinate Reductase, domain 2"/>
    <property type="match status" value="1"/>
</dbReference>
<evidence type="ECO:0000256" key="6">
    <source>
        <dbReference type="ARBA" id="ARBA00005139"/>
    </source>
</evidence>
<comment type="pathway">
    <text evidence="2">Amino-acid biosynthesis; L-lysine biosynthesis via DAP pathway; (S)-tetrahydrodipicolinate from L-aspartate: step 1/4.</text>
</comment>
<dbReference type="EMBL" id="JAEUGD010000067">
    <property type="protein sequence ID" value="MBL6449806.1"/>
    <property type="molecule type" value="Genomic_DNA"/>
</dbReference>
<evidence type="ECO:0000256" key="26">
    <source>
        <dbReference type="ARBA" id="ARBA00048841"/>
    </source>
</evidence>
<keyword evidence="30" id="KW-1185">Reference proteome</keyword>
<evidence type="ECO:0000313" key="30">
    <source>
        <dbReference type="Proteomes" id="UP000614216"/>
    </source>
</evidence>
<dbReference type="InterPro" id="IPR049638">
    <property type="entry name" value="AK-HD"/>
</dbReference>
<comment type="cofactor">
    <cofactor evidence="1">
        <name>a metal cation</name>
        <dbReference type="ChEBI" id="CHEBI:25213"/>
    </cofactor>
</comment>
<comment type="pathway">
    <text evidence="5">Amino-acid biosynthesis; L-methionine biosynthesis via de novo pathway; L-homoserine from L-aspartate: step 3/3.</text>
</comment>
<proteinExistence type="inferred from homology"/>
<evidence type="ECO:0000256" key="10">
    <source>
        <dbReference type="ARBA" id="ARBA00022605"/>
    </source>
</evidence>
<accession>A0A937KE67</accession>
<evidence type="ECO:0000259" key="28">
    <source>
        <dbReference type="PROSITE" id="PS51671"/>
    </source>
</evidence>
<keyword evidence="22" id="KW-0486">Methionine biosynthesis</keyword>
<evidence type="ECO:0000256" key="4">
    <source>
        <dbReference type="ARBA" id="ARBA00005056"/>
    </source>
</evidence>
<name>A0A937KE67_9BACT</name>
<evidence type="ECO:0000256" key="7">
    <source>
        <dbReference type="ARBA" id="ARBA00007952"/>
    </source>
</evidence>
<evidence type="ECO:0000256" key="22">
    <source>
        <dbReference type="ARBA" id="ARBA00023167"/>
    </source>
</evidence>
<keyword evidence="16" id="KW-0067">ATP-binding</keyword>
<dbReference type="InterPro" id="IPR011147">
    <property type="entry name" value="Bifunc_Aspkin/hSer_DH"/>
</dbReference>
<dbReference type="AlphaFoldDB" id="A0A937KE67"/>
<comment type="subunit">
    <text evidence="9">Homotetramer.</text>
</comment>
<evidence type="ECO:0000256" key="16">
    <source>
        <dbReference type="ARBA" id="ARBA00022840"/>
    </source>
</evidence>